<evidence type="ECO:0000313" key="2">
    <source>
        <dbReference type="Proteomes" id="UP001218246"/>
    </source>
</evidence>
<organism evidence="1 2">
    <name type="scientific">Ectobacillus antri</name>
    <dbReference type="NCBI Taxonomy" id="2486280"/>
    <lineage>
        <taxon>Bacteria</taxon>
        <taxon>Bacillati</taxon>
        <taxon>Bacillota</taxon>
        <taxon>Bacilli</taxon>
        <taxon>Bacillales</taxon>
        <taxon>Bacillaceae</taxon>
        <taxon>Ectobacillus</taxon>
    </lineage>
</organism>
<accession>A0ABT6H928</accession>
<evidence type="ECO:0008006" key="3">
    <source>
        <dbReference type="Google" id="ProtNLM"/>
    </source>
</evidence>
<dbReference type="InterPro" id="IPR054199">
    <property type="entry name" value="DUF6904"/>
</dbReference>
<dbReference type="EMBL" id="JARULN010000030">
    <property type="protein sequence ID" value="MDG5755482.1"/>
    <property type="molecule type" value="Genomic_DNA"/>
</dbReference>
<dbReference type="RefSeq" id="WP_278018680.1">
    <property type="nucleotide sequence ID" value="NZ_JARRRY010000030.1"/>
</dbReference>
<keyword evidence="2" id="KW-1185">Reference proteome</keyword>
<dbReference type="Proteomes" id="UP001218246">
    <property type="component" value="Unassembled WGS sequence"/>
</dbReference>
<comment type="caution">
    <text evidence="1">The sequence shown here is derived from an EMBL/GenBank/DDBJ whole genome shotgun (WGS) entry which is preliminary data.</text>
</comment>
<reference evidence="1 2" key="1">
    <citation type="submission" date="2023-04" db="EMBL/GenBank/DDBJ databases">
        <title>Ectobacillus antri isolated from activated sludge.</title>
        <authorList>
            <person name="Yan P."/>
            <person name="Liu X."/>
        </authorList>
    </citation>
    <scope>NUCLEOTIDE SEQUENCE [LARGE SCALE GENOMIC DNA]</scope>
    <source>
        <strain evidence="1 2">C18H</strain>
    </source>
</reference>
<gene>
    <name evidence="1" type="ORF">P6P90_16420</name>
</gene>
<dbReference type="Pfam" id="PF21845">
    <property type="entry name" value="DUF6904"/>
    <property type="match status" value="1"/>
</dbReference>
<name>A0ABT6H928_9BACI</name>
<proteinExistence type="predicted"/>
<protein>
    <recommendedName>
        <fullName evidence="3">Nucleotidyltransferase</fullName>
    </recommendedName>
</protein>
<evidence type="ECO:0000313" key="1">
    <source>
        <dbReference type="EMBL" id="MDG5755482.1"/>
    </source>
</evidence>
<sequence>MLQINITLNYAGVSISGDFLDFDALYEALHKVTGEESDSPHYYSAKMRVYALCYDLRHAMMGNRDITFVENGMDADKMKYMSIITSEKNVYLTIQMLWPELLFVTIALNDFVKLYGAKQSKDRFMYLQDKHNIWDRNIAQVRMFQAAVAACLKEELTPNMFSRTINMLNGRYFSVEGYTTQYVDVLNEQFLQMNKEKRMKSISLMAKRLTELNGDYQNIREIVSEAAARYNCPPDDVKLNVEYPEEIDW</sequence>